<keyword evidence="4" id="KW-1133">Transmembrane helix</keyword>
<dbReference type="Pfam" id="PF03323">
    <property type="entry name" value="GerA"/>
    <property type="match status" value="1"/>
</dbReference>
<keyword evidence="6" id="KW-1185">Reference proteome</keyword>
<feature type="transmembrane region" description="Helical" evidence="4">
    <location>
        <begin position="304"/>
        <end position="325"/>
    </location>
</feature>
<evidence type="ECO:0000313" key="6">
    <source>
        <dbReference type="Proteomes" id="UP000297597"/>
    </source>
</evidence>
<protein>
    <submittedName>
        <fullName evidence="5">Spore germination protein A1</fullName>
    </submittedName>
</protein>
<feature type="transmembrane region" description="Helical" evidence="4">
    <location>
        <begin position="345"/>
        <end position="364"/>
    </location>
</feature>
<dbReference type="RefSeq" id="WP_243119848.1">
    <property type="nucleotide sequence ID" value="NZ_QFFZ01000033.1"/>
</dbReference>
<comment type="similarity">
    <text evidence="1">Belongs to the GerABKA family.</text>
</comment>
<feature type="transmembrane region" description="Helical" evidence="4">
    <location>
        <begin position="459"/>
        <end position="478"/>
    </location>
</feature>
<evidence type="ECO:0000256" key="1">
    <source>
        <dbReference type="ARBA" id="ARBA00005278"/>
    </source>
</evidence>
<keyword evidence="4" id="KW-0812">Transmembrane</keyword>
<accession>A0A4Y7RM50</accession>
<reference evidence="5 6" key="1">
    <citation type="journal article" date="2018" name="Environ. Microbiol.">
        <title>Novel energy conservation strategies and behaviour of Pelotomaculum schinkii driving syntrophic propionate catabolism.</title>
        <authorList>
            <person name="Hidalgo-Ahumada C.A.P."/>
            <person name="Nobu M.K."/>
            <person name="Narihiro T."/>
            <person name="Tamaki H."/>
            <person name="Liu W.T."/>
            <person name="Kamagata Y."/>
            <person name="Stams A.J.M."/>
            <person name="Imachi H."/>
            <person name="Sousa D.Z."/>
        </authorList>
    </citation>
    <scope>NUCLEOTIDE SEQUENCE [LARGE SCALE GENOMIC DNA]</scope>
    <source>
        <strain evidence="5 6">MGP</strain>
    </source>
</reference>
<dbReference type="PANTHER" id="PTHR22550">
    <property type="entry name" value="SPORE GERMINATION PROTEIN"/>
    <property type="match status" value="1"/>
</dbReference>
<gene>
    <name evidence="5" type="primary">gerAA_2</name>
    <name evidence="5" type="ORF">Pmgp_02667</name>
</gene>
<feature type="compositionally biased region" description="Basic and acidic residues" evidence="3">
    <location>
        <begin position="7"/>
        <end position="20"/>
    </location>
</feature>
<dbReference type="PIRSF" id="PIRSF005690">
    <property type="entry name" value="GerBA"/>
    <property type="match status" value="1"/>
</dbReference>
<feature type="transmembrane region" description="Helical" evidence="4">
    <location>
        <begin position="371"/>
        <end position="392"/>
    </location>
</feature>
<dbReference type="EMBL" id="QFFZ01000033">
    <property type="protein sequence ID" value="TEB10074.1"/>
    <property type="molecule type" value="Genomic_DNA"/>
</dbReference>
<evidence type="ECO:0000256" key="3">
    <source>
        <dbReference type="SAM" id="MobiDB-lite"/>
    </source>
</evidence>
<evidence type="ECO:0000256" key="2">
    <source>
        <dbReference type="ARBA" id="ARBA00023136"/>
    </source>
</evidence>
<feature type="transmembrane region" description="Helical" evidence="4">
    <location>
        <begin position="427"/>
        <end position="453"/>
    </location>
</feature>
<feature type="region of interest" description="Disordered" evidence="3">
    <location>
        <begin position="1"/>
        <end position="20"/>
    </location>
</feature>
<dbReference type="InterPro" id="IPR004995">
    <property type="entry name" value="Spore_Ger"/>
</dbReference>
<evidence type="ECO:0000256" key="4">
    <source>
        <dbReference type="SAM" id="Phobius"/>
    </source>
</evidence>
<dbReference type="PANTHER" id="PTHR22550:SF9">
    <property type="entry name" value="STAGE V SPORULATION PROTEIN AF"/>
    <property type="match status" value="1"/>
</dbReference>
<sequence length="516" mass="57510">MLWSKNSMKEKKPEEKEKTRISQSLDENIELLDAQMGIKKNFDVLTRQLVIGGKNVTLLFVDGLTNDQIVTLVLQNLTRLDHADMVPDSIKKLFRGSLGYTEVEEVEYLEDIVTKVLSGPLAILVDGSSKALIMDARIYPIRSPEEPDLERVVRGSRDGFVETLVFNTALIRRRIRDPKLRMEYFQVGIRSKSDVIVCYIEDIANPDLVDSIKEKIEYIKIDGIPMGEKSVEELISPGSFWNPFPKVRYTERPDVAAMHLLEGHVLVLVDTSPSVIITPATYFHHLQHAEEYRQNPTVGVYLRWVRFLGVAASLFLLPLWFLFASSPGLLPPQLSYIGISQPSEIPLIIQFILAEISIDMIRLATIHTPSALATSTGIIAALLIGELATRVGLFAQEVILYTAIVAIGTFLTPSIEIANANRLVRLFLLIVTALFRAPGFIFGVAGILVFLALNKSFGIPYLWPLAPFNLKALASIVVRMPVPVRNTRPSILKPIDRDRQVLAAPARKPSGGGKNK</sequence>
<feature type="transmembrane region" description="Helical" evidence="4">
    <location>
        <begin position="398"/>
        <end position="415"/>
    </location>
</feature>
<dbReference type="GO" id="GO:0009847">
    <property type="term" value="P:spore germination"/>
    <property type="evidence" value="ECO:0007669"/>
    <property type="project" value="InterPro"/>
</dbReference>
<dbReference type="Proteomes" id="UP000297597">
    <property type="component" value="Unassembled WGS sequence"/>
</dbReference>
<proteinExistence type="inferred from homology"/>
<dbReference type="InterPro" id="IPR050768">
    <property type="entry name" value="UPF0353/GerABKA_families"/>
</dbReference>
<keyword evidence="2 4" id="KW-0472">Membrane</keyword>
<organism evidence="5 6">
    <name type="scientific">Pelotomaculum propionicicum</name>
    <dbReference type="NCBI Taxonomy" id="258475"/>
    <lineage>
        <taxon>Bacteria</taxon>
        <taxon>Bacillati</taxon>
        <taxon>Bacillota</taxon>
        <taxon>Clostridia</taxon>
        <taxon>Eubacteriales</taxon>
        <taxon>Desulfotomaculaceae</taxon>
        <taxon>Pelotomaculum</taxon>
    </lineage>
</organism>
<dbReference type="GO" id="GO:0016020">
    <property type="term" value="C:membrane"/>
    <property type="evidence" value="ECO:0007669"/>
    <property type="project" value="InterPro"/>
</dbReference>
<evidence type="ECO:0000313" key="5">
    <source>
        <dbReference type="EMBL" id="TEB10074.1"/>
    </source>
</evidence>
<dbReference type="AlphaFoldDB" id="A0A4Y7RM50"/>
<comment type="caution">
    <text evidence="5">The sequence shown here is derived from an EMBL/GenBank/DDBJ whole genome shotgun (WGS) entry which is preliminary data.</text>
</comment>
<name>A0A4Y7RM50_9FIRM</name>